<keyword evidence="5" id="KW-0732">Signal</keyword>
<dbReference type="PANTHER" id="PTHR42693:SF53">
    <property type="entry name" value="ENDO-4-O-SULFATASE"/>
    <property type="match status" value="1"/>
</dbReference>
<dbReference type="GO" id="GO:0046872">
    <property type="term" value="F:metal ion binding"/>
    <property type="evidence" value="ECO:0007669"/>
    <property type="project" value="UniProtKB-KW"/>
</dbReference>
<comment type="caution">
    <text evidence="7">The sequence shown here is derived from an EMBL/GenBank/DDBJ whole genome shotgun (WGS) entry which is preliminary data.</text>
</comment>
<evidence type="ECO:0000256" key="5">
    <source>
        <dbReference type="SAM" id="SignalP"/>
    </source>
</evidence>
<dbReference type="PROSITE" id="PS00523">
    <property type="entry name" value="SULFATASE_1"/>
    <property type="match status" value="1"/>
</dbReference>
<evidence type="ECO:0000256" key="2">
    <source>
        <dbReference type="ARBA" id="ARBA00022723"/>
    </source>
</evidence>
<gene>
    <name evidence="7" type="primary">atsA_101</name>
    <name evidence="7" type="ORF">Poly41_55230</name>
</gene>
<protein>
    <submittedName>
        <fullName evidence="7">Arylsulfatase</fullName>
        <ecNumber evidence="7">3.1.6.1</ecNumber>
    </submittedName>
</protein>
<feature type="signal peptide" evidence="5">
    <location>
        <begin position="1"/>
        <end position="33"/>
    </location>
</feature>
<keyword evidence="3 7" id="KW-0378">Hydrolase</keyword>
<evidence type="ECO:0000256" key="1">
    <source>
        <dbReference type="ARBA" id="ARBA00008779"/>
    </source>
</evidence>
<proteinExistence type="inferred from homology"/>
<dbReference type="InterPro" id="IPR017850">
    <property type="entry name" value="Alkaline_phosphatase_core_sf"/>
</dbReference>
<dbReference type="PROSITE" id="PS00149">
    <property type="entry name" value="SULFATASE_2"/>
    <property type="match status" value="1"/>
</dbReference>
<dbReference type="AlphaFoldDB" id="A0A5C6D8U4"/>
<feature type="domain" description="Sulfatase N-terminal" evidence="6">
    <location>
        <begin position="44"/>
        <end position="377"/>
    </location>
</feature>
<sequence length="506" mass="57174" precursor="true">MTILSFWIQVVKMKNAMRFTVCLLFTLSITANAARPLRHDPSRPNVIVIMADDLGYADVGFNGCKDIPTPNIDSLARDGARFSSGYVTGPMCGPSRAGFITGQVQSRFGWHGNPNQPLNPTHGLPAGIKTVAHWMQQQGYVTGGVGKWHMGTSDDQHPNTLGFDDWYGFLSGGRLYYPLDHASYKGKYLTMNKPWGMRDMHHTMPILHNREPLEWEQYLTRELTDYGLRFIEKNRSDPFFLFMSYNAPHEYLEAPVETIAKFPAEKMTTIPGVKPQSRSIYAAMTYEMDLGIGKLLDSLSRLGLSEQTIVWFLSDNGGMKRTSDNRPLRGAKWDSFEGGLRVPLVVRWPGNVKPGTVLDFPVTSLDIGATAVSLAGVDLAKTDLDGVNITAYMTGQTLDAPHEELFWRTDRKIGHECGVLRMGDYKLIVQESKVQLFHLRDDLSETTDLSQSEPERVQSMLARWKELDQQSKPSYFTSIQKGKNAYQYVDYEWLKGSPHYHKKENQ</sequence>
<keyword evidence="8" id="KW-1185">Reference proteome</keyword>
<dbReference type="Pfam" id="PF00884">
    <property type="entry name" value="Sulfatase"/>
    <property type="match status" value="1"/>
</dbReference>
<evidence type="ECO:0000313" key="8">
    <source>
        <dbReference type="Proteomes" id="UP000319143"/>
    </source>
</evidence>
<dbReference type="EC" id="3.1.6.1" evidence="7"/>
<dbReference type="Proteomes" id="UP000319143">
    <property type="component" value="Unassembled WGS sequence"/>
</dbReference>
<keyword evidence="4" id="KW-0106">Calcium</keyword>
<dbReference type="Gene3D" id="3.40.720.10">
    <property type="entry name" value="Alkaline Phosphatase, subunit A"/>
    <property type="match status" value="1"/>
</dbReference>
<dbReference type="EMBL" id="SJPV01000012">
    <property type="protein sequence ID" value="TWU32545.1"/>
    <property type="molecule type" value="Genomic_DNA"/>
</dbReference>
<keyword evidence="2" id="KW-0479">Metal-binding</keyword>
<accession>A0A5C6D8U4</accession>
<dbReference type="GO" id="GO:0004065">
    <property type="term" value="F:arylsulfatase activity"/>
    <property type="evidence" value="ECO:0007669"/>
    <property type="project" value="UniProtKB-EC"/>
</dbReference>
<dbReference type="InterPro" id="IPR050738">
    <property type="entry name" value="Sulfatase"/>
</dbReference>
<dbReference type="PANTHER" id="PTHR42693">
    <property type="entry name" value="ARYLSULFATASE FAMILY MEMBER"/>
    <property type="match status" value="1"/>
</dbReference>
<dbReference type="Gene3D" id="3.30.1120.10">
    <property type="match status" value="1"/>
</dbReference>
<feature type="chain" id="PRO_5022688537" evidence="5">
    <location>
        <begin position="34"/>
        <end position="506"/>
    </location>
</feature>
<dbReference type="SUPFAM" id="SSF53649">
    <property type="entry name" value="Alkaline phosphatase-like"/>
    <property type="match status" value="1"/>
</dbReference>
<evidence type="ECO:0000259" key="6">
    <source>
        <dbReference type="Pfam" id="PF00884"/>
    </source>
</evidence>
<organism evidence="7 8">
    <name type="scientific">Novipirellula artificiosorum</name>
    <dbReference type="NCBI Taxonomy" id="2528016"/>
    <lineage>
        <taxon>Bacteria</taxon>
        <taxon>Pseudomonadati</taxon>
        <taxon>Planctomycetota</taxon>
        <taxon>Planctomycetia</taxon>
        <taxon>Pirellulales</taxon>
        <taxon>Pirellulaceae</taxon>
        <taxon>Novipirellula</taxon>
    </lineage>
</organism>
<dbReference type="InterPro" id="IPR024607">
    <property type="entry name" value="Sulfatase_CS"/>
</dbReference>
<comment type="similarity">
    <text evidence="1">Belongs to the sulfatase family.</text>
</comment>
<dbReference type="InterPro" id="IPR000917">
    <property type="entry name" value="Sulfatase_N"/>
</dbReference>
<name>A0A5C6D8U4_9BACT</name>
<reference evidence="7 8" key="1">
    <citation type="submission" date="2019-02" db="EMBL/GenBank/DDBJ databases">
        <title>Deep-cultivation of Planctomycetes and their phenomic and genomic characterization uncovers novel biology.</title>
        <authorList>
            <person name="Wiegand S."/>
            <person name="Jogler M."/>
            <person name="Boedeker C."/>
            <person name="Pinto D."/>
            <person name="Vollmers J."/>
            <person name="Rivas-Marin E."/>
            <person name="Kohn T."/>
            <person name="Peeters S.H."/>
            <person name="Heuer A."/>
            <person name="Rast P."/>
            <person name="Oberbeckmann S."/>
            <person name="Bunk B."/>
            <person name="Jeske O."/>
            <person name="Meyerdierks A."/>
            <person name="Storesund J.E."/>
            <person name="Kallscheuer N."/>
            <person name="Luecker S."/>
            <person name="Lage O.M."/>
            <person name="Pohl T."/>
            <person name="Merkel B.J."/>
            <person name="Hornburger P."/>
            <person name="Mueller R.-W."/>
            <person name="Bruemmer F."/>
            <person name="Labrenz M."/>
            <person name="Spormann A.M."/>
            <person name="Op Den Camp H."/>
            <person name="Overmann J."/>
            <person name="Amann R."/>
            <person name="Jetten M.S.M."/>
            <person name="Mascher T."/>
            <person name="Medema M.H."/>
            <person name="Devos D.P."/>
            <person name="Kaster A.-K."/>
            <person name="Ovreas L."/>
            <person name="Rohde M."/>
            <person name="Galperin M.Y."/>
            <person name="Jogler C."/>
        </authorList>
    </citation>
    <scope>NUCLEOTIDE SEQUENCE [LARGE SCALE GENOMIC DNA]</scope>
    <source>
        <strain evidence="7 8">Poly41</strain>
    </source>
</reference>
<evidence type="ECO:0000256" key="3">
    <source>
        <dbReference type="ARBA" id="ARBA00022801"/>
    </source>
</evidence>
<evidence type="ECO:0000256" key="4">
    <source>
        <dbReference type="ARBA" id="ARBA00022837"/>
    </source>
</evidence>
<evidence type="ECO:0000313" key="7">
    <source>
        <dbReference type="EMBL" id="TWU32545.1"/>
    </source>
</evidence>